<keyword evidence="4" id="KW-0464">Manganese</keyword>
<protein>
    <recommendedName>
        <fullName evidence="11">DHHA2 domain-containing protein</fullName>
    </recommendedName>
</protein>
<comment type="cofactor">
    <cofactor evidence="1">
        <name>Mn(2+)</name>
        <dbReference type="ChEBI" id="CHEBI:29035"/>
    </cofactor>
</comment>
<evidence type="ECO:0000313" key="9">
    <source>
        <dbReference type="EMBL" id="SMQ47479.1"/>
    </source>
</evidence>
<dbReference type="SUPFAM" id="SSF64182">
    <property type="entry name" value="DHH phosphoesterases"/>
    <property type="match status" value="1"/>
</dbReference>
<evidence type="ECO:0000256" key="6">
    <source>
        <dbReference type="SAM" id="SignalP"/>
    </source>
</evidence>
<dbReference type="GO" id="GO:0046872">
    <property type="term" value="F:metal ion binding"/>
    <property type="evidence" value="ECO:0007669"/>
    <property type="project" value="UniProtKB-KW"/>
</dbReference>
<dbReference type="GO" id="GO:0004309">
    <property type="term" value="F:exopolyphosphatase activity"/>
    <property type="evidence" value="ECO:0007669"/>
    <property type="project" value="TreeGrafter"/>
</dbReference>
<evidence type="ECO:0000256" key="4">
    <source>
        <dbReference type="ARBA" id="ARBA00023211"/>
    </source>
</evidence>
<keyword evidence="5" id="KW-0175">Coiled coil</keyword>
<dbReference type="Gene3D" id="3.10.310.20">
    <property type="entry name" value="DHHA2 domain"/>
    <property type="match status" value="1"/>
</dbReference>
<evidence type="ECO:0000259" key="7">
    <source>
        <dbReference type="Pfam" id="PF01368"/>
    </source>
</evidence>
<dbReference type="Pfam" id="PF01368">
    <property type="entry name" value="DHH"/>
    <property type="match status" value="1"/>
</dbReference>
<dbReference type="Pfam" id="PF02833">
    <property type="entry name" value="DHHA2"/>
    <property type="match status" value="1"/>
</dbReference>
<keyword evidence="2" id="KW-0479">Metal-binding</keyword>
<feature type="domain" description="DDH" evidence="7">
    <location>
        <begin position="71"/>
        <end position="237"/>
    </location>
</feature>
<feature type="domain" description="DHHA2" evidence="8">
    <location>
        <begin position="278"/>
        <end position="446"/>
    </location>
</feature>
<feature type="chain" id="PRO_5013299035" description="DHHA2 domain-containing protein" evidence="6">
    <location>
        <begin position="19"/>
        <end position="452"/>
    </location>
</feature>
<dbReference type="EMBL" id="LT853693">
    <property type="protein sequence ID" value="SMQ47479.1"/>
    <property type="molecule type" value="Genomic_DNA"/>
</dbReference>
<evidence type="ECO:0000256" key="5">
    <source>
        <dbReference type="SAM" id="Coils"/>
    </source>
</evidence>
<feature type="coiled-coil region" evidence="5">
    <location>
        <begin position="266"/>
        <end position="293"/>
    </location>
</feature>
<dbReference type="GO" id="GO:0005737">
    <property type="term" value="C:cytoplasm"/>
    <property type="evidence" value="ECO:0007669"/>
    <property type="project" value="InterPro"/>
</dbReference>
<keyword evidence="3" id="KW-0378">Hydrolase</keyword>
<sequence>MRIPSGLLGGLLITGTLAAPSHPQEQAVLQPSKAAPANAIETGVGHFSEWSRETKKNFLIDWQEGRSSQWIIVQGNEGGDLDSMTAAMTWAYHLEHSTANSSHPIKAIALLQTPSDALDLRPENKLALDNSQMSTGHSDLLTTDELPEDPESLALDIKGIVIVDHAVPLRKWEKATILSIFDHHVDSGAGLGAKPRIFEKVASCTTLVARQMLDELEDLPSEYHLPHELLELILSAIAIDSGGLEDATEEDRKISARILKRSNWHKKDLDEKMQDLGKELKDAKKDIGHLNLRDLLRRDWKGDLVDTPSPRTPTVNLGFSSIPYSMDEQIEKTEFHALFDWFAIEAAWTAQVGTDISVALNKYKIHDKDGNKQKIREIVLVVRSDVRITEEQADDLFRTVSKAIEDEPTLKAKKWHRANELGKRQMVWTHEREDAGRKIIRPIIEKAVKNWD</sequence>
<evidence type="ECO:0000259" key="8">
    <source>
        <dbReference type="Pfam" id="PF02833"/>
    </source>
</evidence>
<keyword evidence="6" id="KW-0732">Signal</keyword>
<evidence type="ECO:0000256" key="1">
    <source>
        <dbReference type="ARBA" id="ARBA00001936"/>
    </source>
</evidence>
<dbReference type="FunFam" id="3.10.310.20:FF:000008">
    <property type="entry name" value="Uncharacterized protein"/>
    <property type="match status" value="1"/>
</dbReference>
<name>A0A1X7RJ81_ZYMT9</name>
<dbReference type="InterPro" id="IPR001667">
    <property type="entry name" value="DDH_dom"/>
</dbReference>
<dbReference type="STRING" id="1276538.A0A1X7RJ81"/>
<dbReference type="InterPro" id="IPR038222">
    <property type="entry name" value="DHHA2_dom_sf"/>
</dbReference>
<reference evidence="9 10" key="1">
    <citation type="submission" date="2016-06" db="EMBL/GenBank/DDBJ databases">
        <authorList>
            <person name="Kjaerup R.B."/>
            <person name="Dalgaard T.S."/>
            <person name="Juul-Madsen H.R."/>
        </authorList>
    </citation>
    <scope>NUCLEOTIDE SEQUENCE [LARGE SCALE GENOMIC DNA]</scope>
</reference>
<evidence type="ECO:0008006" key="11">
    <source>
        <dbReference type="Google" id="ProtNLM"/>
    </source>
</evidence>
<dbReference type="InterPro" id="IPR004097">
    <property type="entry name" value="DHHA2"/>
</dbReference>
<dbReference type="InterPro" id="IPR038763">
    <property type="entry name" value="DHH_sf"/>
</dbReference>
<dbReference type="PANTHER" id="PTHR12112">
    <property type="entry name" value="BNIP - RELATED"/>
    <property type="match status" value="1"/>
</dbReference>
<proteinExistence type="predicted"/>
<dbReference type="PANTHER" id="PTHR12112:SF20">
    <property type="entry name" value="EXOPOLYPHOSPHATASE"/>
    <property type="match status" value="1"/>
</dbReference>
<dbReference type="AlphaFoldDB" id="A0A1X7RJ81"/>
<organism evidence="9 10">
    <name type="scientific">Zymoseptoria tritici (strain ST99CH_3D7)</name>
    <dbReference type="NCBI Taxonomy" id="1276538"/>
    <lineage>
        <taxon>Eukaryota</taxon>
        <taxon>Fungi</taxon>
        <taxon>Dikarya</taxon>
        <taxon>Ascomycota</taxon>
        <taxon>Pezizomycotina</taxon>
        <taxon>Dothideomycetes</taxon>
        <taxon>Dothideomycetidae</taxon>
        <taxon>Mycosphaerellales</taxon>
        <taxon>Mycosphaerellaceae</taxon>
        <taxon>Zymoseptoria</taxon>
    </lineage>
</organism>
<accession>A0A1X7RJ81</accession>
<gene>
    <name evidence="9" type="ORF">ZT3D7_G2627</name>
</gene>
<evidence type="ECO:0000313" key="10">
    <source>
        <dbReference type="Proteomes" id="UP000215127"/>
    </source>
</evidence>
<feature type="signal peptide" evidence="6">
    <location>
        <begin position="1"/>
        <end position="18"/>
    </location>
</feature>
<evidence type="ECO:0000256" key="3">
    <source>
        <dbReference type="ARBA" id="ARBA00022801"/>
    </source>
</evidence>
<evidence type="ECO:0000256" key="2">
    <source>
        <dbReference type="ARBA" id="ARBA00022723"/>
    </source>
</evidence>
<dbReference type="Gene3D" id="3.90.1640.10">
    <property type="entry name" value="inorganic pyrophosphatase (n-terminal core)"/>
    <property type="match status" value="1"/>
</dbReference>
<keyword evidence="10" id="KW-1185">Reference proteome</keyword>
<dbReference type="Proteomes" id="UP000215127">
    <property type="component" value="Chromosome 2"/>
</dbReference>